<dbReference type="EMBL" id="QUWK01000015">
    <property type="protein sequence ID" value="RFU93928.1"/>
    <property type="molecule type" value="Genomic_DNA"/>
</dbReference>
<name>A0A372MEV6_9SPIR</name>
<evidence type="ECO:0000256" key="3">
    <source>
        <dbReference type="HAMAP-Rule" id="MF_00385"/>
    </source>
</evidence>
<evidence type="ECO:0000313" key="5">
    <source>
        <dbReference type="Proteomes" id="UP000264002"/>
    </source>
</evidence>
<comment type="similarity">
    <text evidence="3">Belongs to the bacterial ribosomal protein bS16 family.</text>
</comment>
<gene>
    <name evidence="3 4" type="primary">rpsP</name>
    <name evidence="4" type="ORF">DYP60_12250</name>
</gene>
<dbReference type="AlphaFoldDB" id="A0A372MEV6"/>
<dbReference type="Proteomes" id="UP000264002">
    <property type="component" value="Unassembled WGS sequence"/>
</dbReference>
<keyword evidence="1 3" id="KW-0689">Ribosomal protein</keyword>
<dbReference type="NCBIfam" id="TIGR00002">
    <property type="entry name" value="S16"/>
    <property type="match status" value="1"/>
</dbReference>
<dbReference type="OrthoDB" id="9807878at2"/>
<accession>A0A372MEV6</accession>
<dbReference type="SUPFAM" id="SSF54565">
    <property type="entry name" value="Ribosomal protein S16"/>
    <property type="match status" value="1"/>
</dbReference>
<keyword evidence="5" id="KW-1185">Reference proteome</keyword>
<comment type="caution">
    <text evidence="4">The sequence shown here is derived from an EMBL/GenBank/DDBJ whole genome shotgun (WGS) entry which is preliminary data.</text>
</comment>
<sequence length="88" mass="10027">MSTSMRLKRFGTKKRPDYRIVVMDSRAKAQGRTLDEVGQYHPLAEKDQQVILKVEKIQDWLAKGAQPSDTVRALLNKNGVTVTRTVQE</sequence>
<dbReference type="Pfam" id="PF00886">
    <property type="entry name" value="Ribosomal_S16"/>
    <property type="match status" value="1"/>
</dbReference>
<dbReference type="PANTHER" id="PTHR12919">
    <property type="entry name" value="30S RIBOSOMAL PROTEIN S16"/>
    <property type="match status" value="1"/>
</dbReference>
<dbReference type="HAMAP" id="MF_00385">
    <property type="entry name" value="Ribosomal_bS16"/>
    <property type="match status" value="1"/>
</dbReference>
<evidence type="ECO:0000256" key="2">
    <source>
        <dbReference type="ARBA" id="ARBA00023274"/>
    </source>
</evidence>
<dbReference type="GO" id="GO:0015935">
    <property type="term" value="C:small ribosomal subunit"/>
    <property type="evidence" value="ECO:0007669"/>
    <property type="project" value="TreeGrafter"/>
</dbReference>
<dbReference type="GO" id="GO:0003735">
    <property type="term" value="F:structural constituent of ribosome"/>
    <property type="evidence" value="ECO:0007669"/>
    <property type="project" value="InterPro"/>
</dbReference>
<reference evidence="4 5" key="2">
    <citation type="submission" date="2018-09" db="EMBL/GenBank/DDBJ databases">
        <title>Genome of Sphaerochaeta halotolerans strain 4-11.</title>
        <authorList>
            <person name="Nazina T.N."/>
            <person name="Sokolova D.S."/>
        </authorList>
    </citation>
    <scope>NUCLEOTIDE SEQUENCE [LARGE SCALE GENOMIC DNA]</scope>
    <source>
        <strain evidence="4 5">4-11</strain>
    </source>
</reference>
<dbReference type="InterPro" id="IPR000307">
    <property type="entry name" value="Ribosomal_bS16"/>
</dbReference>
<evidence type="ECO:0000313" key="4">
    <source>
        <dbReference type="EMBL" id="RFU93928.1"/>
    </source>
</evidence>
<evidence type="ECO:0000256" key="1">
    <source>
        <dbReference type="ARBA" id="ARBA00022980"/>
    </source>
</evidence>
<keyword evidence="2 3" id="KW-0687">Ribonucleoprotein</keyword>
<proteinExistence type="inferred from homology"/>
<protein>
    <recommendedName>
        <fullName evidence="3">Small ribosomal subunit protein bS16</fullName>
    </recommendedName>
</protein>
<dbReference type="GO" id="GO:0006412">
    <property type="term" value="P:translation"/>
    <property type="evidence" value="ECO:0007669"/>
    <property type="project" value="UniProtKB-UniRule"/>
</dbReference>
<dbReference type="PANTHER" id="PTHR12919:SF20">
    <property type="entry name" value="SMALL RIBOSOMAL SUBUNIT PROTEIN BS16M"/>
    <property type="match status" value="1"/>
</dbReference>
<organism evidence="4 5">
    <name type="scientific">Sphaerochaeta halotolerans</name>
    <dbReference type="NCBI Taxonomy" id="2293840"/>
    <lineage>
        <taxon>Bacteria</taxon>
        <taxon>Pseudomonadati</taxon>
        <taxon>Spirochaetota</taxon>
        <taxon>Spirochaetia</taxon>
        <taxon>Spirochaetales</taxon>
        <taxon>Sphaerochaetaceae</taxon>
        <taxon>Sphaerochaeta</taxon>
    </lineage>
</organism>
<dbReference type="Gene3D" id="3.30.1320.10">
    <property type="match status" value="1"/>
</dbReference>
<reference evidence="5" key="1">
    <citation type="submission" date="2018-08" db="EMBL/GenBank/DDBJ databases">
        <authorList>
            <person name="Grouzdev D.S."/>
            <person name="Krutkina M.S."/>
        </authorList>
    </citation>
    <scope>NUCLEOTIDE SEQUENCE [LARGE SCALE GENOMIC DNA]</scope>
    <source>
        <strain evidence="5">4-11</strain>
    </source>
</reference>
<dbReference type="InterPro" id="IPR023803">
    <property type="entry name" value="Ribosomal_bS16_dom_sf"/>
</dbReference>
<dbReference type="GO" id="GO:0005737">
    <property type="term" value="C:cytoplasm"/>
    <property type="evidence" value="ECO:0007669"/>
    <property type="project" value="UniProtKB-ARBA"/>
</dbReference>